<accession>A0A4C1UUG2</accession>
<proteinExistence type="predicted"/>
<protein>
    <submittedName>
        <fullName evidence="1">Uncharacterized protein</fullName>
    </submittedName>
</protein>
<comment type="caution">
    <text evidence="1">The sequence shown here is derived from an EMBL/GenBank/DDBJ whole genome shotgun (WGS) entry which is preliminary data.</text>
</comment>
<organism evidence="1 2">
    <name type="scientific">Eumeta variegata</name>
    <name type="common">Bagworm moth</name>
    <name type="synonym">Eumeta japonica</name>
    <dbReference type="NCBI Taxonomy" id="151549"/>
    <lineage>
        <taxon>Eukaryota</taxon>
        <taxon>Metazoa</taxon>
        <taxon>Ecdysozoa</taxon>
        <taxon>Arthropoda</taxon>
        <taxon>Hexapoda</taxon>
        <taxon>Insecta</taxon>
        <taxon>Pterygota</taxon>
        <taxon>Neoptera</taxon>
        <taxon>Endopterygota</taxon>
        <taxon>Lepidoptera</taxon>
        <taxon>Glossata</taxon>
        <taxon>Ditrysia</taxon>
        <taxon>Tineoidea</taxon>
        <taxon>Psychidae</taxon>
        <taxon>Oiketicinae</taxon>
        <taxon>Eumeta</taxon>
    </lineage>
</organism>
<gene>
    <name evidence="1" type="ORF">EVAR_79181_1</name>
</gene>
<sequence>MSFGESSRLYNPEHIRPNLSTSYSAKQLLQKSLWCTLVERLTNINKDMTEVEAQTPITTVNGHPTGAPLVLPAPCWEIKPELNLQVIPFAEMPTSQHP</sequence>
<dbReference type="Proteomes" id="UP000299102">
    <property type="component" value="Unassembled WGS sequence"/>
</dbReference>
<keyword evidence="2" id="KW-1185">Reference proteome</keyword>
<evidence type="ECO:0000313" key="1">
    <source>
        <dbReference type="EMBL" id="GBP29632.1"/>
    </source>
</evidence>
<dbReference type="AlphaFoldDB" id="A0A4C1UUG2"/>
<evidence type="ECO:0000313" key="2">
    <source>
        <dbReference type="Proteomes" id="UP000299102"/>
    </source>
</evidence>
<dbReference type="EMBL" id="BGZK01000222">
    <property type="protein sequence ID" value="GBP29632.1"/>
    <property type="molecule type" value="Genomic_DNA"/>
</dbReference>
<name>A0A4C1UUG2_EUMVA</name>
<reference evidence="1 2" key="1">
    <citation type="journal article" date="2019" name="Commun. Biol.">
        <title>The bagworm genome reveals a unique fibroin gene that provides high tensile strength.</title>
        <authorList>
            <person name="Kono N."/>
            <person name="Nakamura H."/>
            <person name="Ohtoshi R."/>
            <person name="Tomita M."/>
            <person name="Numata K."/>
            <person name="Arakawa K."/>
        </authorList>
    </citation>
    <scope>NUCLEOTIDE SEQUENCE [LARGE SCALE GENOMIC DNA]</scope>
</reference>